<reference evidence="2" key="3">
    <citation type="submission" date="2020-06" db="EMBL/GenBank/DDBJ databases">
        <title>Helianthus annuus Genome sequencing and assembly Release 2.</title>
        <authorList>
            <person name="Gouzy J."/>
            <person name="Langlade N."/>
            <person name="Munos S."/>
        </authorList>
    </citation>
    <scope>NUCLEOTIDE SEQUENCE</scope>
    <source>
        <tissue evidence="2">Leaves</tissue>
    </source>
</reference>
<evidence type="ECO:0000313" key="4">
    <source>
        <dbReference type="Proteomes" id="UP000215914"/>
    </source>
</evidence>
<sequence>MSCVYICLTHVGLRYRQRSREREAELPAEHGGDGSVHCDDHSPSDHHQSTLP</sequence>
<evidence type="ECO:0000256" key="1">
    <source>
        <dbReference type="SAM" id="MobiDB-lite"/>
    </source>
</evidence>
<dbReference type="Gramene" id="mRNA:HanXRQr2_Chr07g0300641">
    <property type="protein sequence ID" value="CDS:HanXRQr2_Chr07g0300641.1"/>
    <property type="gene ID" value="HanXRQr2_Chr07g0300641"/>
</dbReference>
<dbReference type="EMBL" id="CM007891">
    <property type="protein sequence ID" value="OTG35142.1"/>
    <property type="molecule type" value="Genomic_DNA"/>
</dbReference>
<organism evidence="3 4">
    <name type="scientific">Helianthus annuus</name>
    <name type="common">Common sunflower</name>
    <dbReference type="NCBI Taxonomy" id="4232"/>
    <lineage>
        <taxon>Eukaryota</taxon>
        <taxon>Viridiplantae</taxon>
        <taxon>Streptophyta</taxon>
        <taxon>Embryophyta</taxon>
        <taxon>Tracheophyta</taxon>
        <taxon>Spermatophyta</taxon>
        <taxon>Magnoliopsida</taxon>
        <taxon>eudicotyledons</taxon>
        <taxon>Gunneridae</taxon>
        <taxon>Pentapetalae</taxon>
        <taxon>asterids</taxon>
        <taxon>campanulids</taxon>
        <taxon>Asterales</taxon>
        <taxon>Asteraceae</taxon>
        <taxon>Asteroideae</taxon>
        <taxon>Heliantheae alliance</taxon>
        <taxon>Heliantheae</taxon>
        <taxon>Helianthus</taxon>
    </lineage>
</organism>
<dbReference type="InParanoid" id="A0A251VJK8"/>
<gene>
    <name evidence="3" type="ORF">HannXRQ_Chr02g0053571</name>
    <name evidence="2" type="ORF">HanXRQr2_Chr07g0300641</name>
</gene>
<accession>A0A251VJK8</accession>
<name>A0A251VJK8_HELAN</name>
<reference evidence="2 4" key="1">
    <citation type="journal article" date="2017" name="Nature">
        <title>The sunflower genome provides insights into oil metabolism, flowering and Asterid evolution.</title>
        <authorList>
            <person name="Badouin H."/>
            <person name="Gouzy J."/>
            <person name="Grassa C.J."/>
            <person name="Murat F."/>
            <person name="Staton S.E."/>
            <person name="Cottret L."/>
            <person name="Lelandais-Briere C."/>
            <person name="Owens G.L."/>
            <person name="Carrere S."/>
            <person name="Mayjonade B."/>
            <person name="Legrand L."/>
            <person name="Gill N."/>
            <person name="Kane N.C."/>
            <person name="Bowers J.E."/>
            <person name="Hubner S."/>
            <person name="Bellec A."/>
            <person name="Berard A."/>
            <person name="Berges H."/>
            <person name="Blanchet N."/>
            <person name="Boniface M.C."/>
            <person name="Brunel D."/>
            <person name="Catrice O."/>
            <person name="Chaidir N."/>
            <person name="Claudel C."/>
            <person name="Donnadieu C."/>
            <person name="Faraut T."/>
            <person name="Fievet G."/>
            <person name="Helmstetter N."/>
            <person name="King M."/>
            <person name="Knapp S.J."/>
            <person name="Lai Z."/>
            <person name="Le Paslier M.C."/>
            <person name="Lippi Y."/>
            <person name="Lorenzon L."/>
            <person name="Mandel J.R."/>
            <person name="Marage G."/>
            <person name="Marchand G."/>
            <person name="Marquand E."/>
            <person name="Bret-Mestries E."/>
            <person name="Morien E."/>
            <person name="Nambeesan S."/>
            <person name="Nguyen T."/>
            <person name="Pegot-Espagnet P."/>
            <person name="Pouilly N."/>
            <person name="Raftis F."/>
            <person name="Sallet E."/>
            <person name="Schiex T."/>
            <person name="Thomas J."/>
            <person name="Vandecasteele C."/>
            <person name="Vares D."/>
            <person name="Vear F."/>
            <person name="Vautrin S."/>
            <person name="Crespi M."/>
            <person name="Mangin B."/>
            <person name="Burke J.M."/>
            <person name="Salse J."/>
            <person name="Munos S."/>
            <person name="Vincourt P."/>
            <person name="Rieseberg L.H."/>
            <person name="Langlade N.B."/>
        </authorList>
    </citation>
    <scope>NUCLEOTIDE SEQUENCE [LARGE SCALE GENOMIC DNA]</scope>
    <source>
        <strain evidence="4">cv. SF193</strain>
        <tissue evidence="2">Leaves</tissue>
    </source>
</reference>
<protein>
    <submittedName>
        <fullName evidence="3">Uncharacterized protein</fullName>
    </submittedName>
</protein>
<feature type="region of interest" description="Disordered" evidence="1">
    <location>
        <begin position="18"/>
        <end position="52"/>
    </location>
</feature>
<evidence type="ECO:0000313" key="2">
    <source>
        <dbReference type="EMBL" id="KAF5799097.1"/>
    </source>
</evidence>
<keyword evidence="4" id="KW-1185">Reference proteome</keyword>
<dbReference type="Proteomes" id="UP000215914">
    <property type="component" value="Chromosome 2"/>
</dbReference>
<proteinExistence type="predicted"/>
<reference evidence="3" key="2">
    <citation type="submission" date="2017-02" db="EMBL/GenBank/DDBJ databases">
        <title>Sunflower complete genome.</title>
        <authorList>
            <person name="Langlade N."/>
            <person name="Munos S."/>
        </authorList>
    </citation>
    <scope>NUCLEOTIDE SEQUENCE [LARGE SCALE GENOMIC DNA]</scope>
    <source>
        <tissue evidence="3">Leaves</tissue>
    </source>
</reference>
<evidence type="ECO:0000313" key="3">
    <source>
        <dbReference type="EMBL" id="OTG35142.1"/>
    </source>
</evidence>
<dbReference type="EMBL" id="MNCJ02000322">
    <property type="protein sequence ID" value="KAF5799097.1"/>
    <property type="molecule type" value="Genomic_DNA"/>
</dbReference>
<dbReference type="AlphaFoldDB" id="A0A251VJK8"/>